<proteinExistence type="predicted"/>
<dbReference type="OMA" id="NTDEEWL"/>
<dbReference type="Gramene" id="KCW67035">
    <property type="protein sequence ID" value="KCW67035"/>
    <property type="gene ID" value="EUGRSUZ_F00804"/>
</dbReference>
<reference evidence="1" key="1">
    <citation type="submission" date="2013-07" db="EMBL/GenBank/DDBJ databases">
        <title>The genome of Eucalyptus grandis.</title>
        <authorList>
            <person name="Schmutz J."/>
            <person name="Hayes R."/>
            <person name="Myburg A."/>
            <person name="Tuskan G."/>
            <person name="Grattapaglia D."/>
            <person name="Rokhsar D.S."/>
        </authorList>
    </citation>
    <scope>NUCLEOTIDE SEQUENCE</scope>
    <source>
        <tissue evidence="1">Leaf extractions</tissue>
    </source>
</reference>
<dbReference type="EMBL" id="KK198758">
    <property type="protein sequence ID" value="KCW67035.1"/>
    <property type="molecule type" value="Genomic_DNA"/>
</dbReference>
<protein>
    <recommendedName>
        <fullName evidence="2">Cytochrome P450</fullName>
    </recommendedName>
</protein>
<dbReference type="InterPro" id="IPR036396">
    <property type="entry name" value="Cyt_P450_sf"/>
</dbReference>
<evidence type="ECO:0000313" key="1">
    <source>
        <dbReference type="EMBL" id="KCW67035.1"/>
    </source>
</evidence>
<organism evidence="1">
    <name type="scientific">Eucalyptus grandis</name>
    <name type="common">Flooded gum</name>
    <dbReference type="NCBI Taxonomy" id="71139"/>
    <lineage>
        <taxon>Eukaryota</taxon>
        <taxon>Viridiplantae</taxon>
        <taxon>Streptophyta</taxon>
        <taxon>Embryophyta</taxon>
        <taxon>Tracheophyta</taxon>
        <taxon>Spermatophyta</taxon>
        <taxon>Magnoliopsida</taxon>
        <taxon>eudicotyledons</taxon>
        <taxon>Gunneridae</taxon>
        <taxon>Pentapetalae</taxon>
        <taxon>rosids</taxon>
        <taxon>malvids</taxon>
        <taxon>Myrtales</taxon>
        <taxon>Myrtaceae</taxon>
        <taxon>Myrtoideae</taxon>
        <taxon>Eucalypteae</taxon>
        <taxon>Eucalyptus</taxon>
    </lineage>
</organism>
<dbReference type="GO" id="GO:0020037">
    <property type="term" value="F:heme binding"/>
    <property type="evidence" value="ECO:0007669"/>
    <property type="project" value="InterPro"/>
</dbReference>
<name>A0A059BMW5_EUCGR</name>
<dbReference type="AlphaFoldDB" id="A0A059BMW5"/>
<dbReference type="SUPFAM" id="SSF48264">
    <property type="entry name" value="Cytochrome P450"/>
    <property type="match status" value="1"/>
</dbReference>
<sequence>MRTNMQEEWLHERERKYGPISRLSLFGKPTVFIHGQAMNKLIFSGDSSEMANKQTASICAILGDRNLMELRGQDHKCVRDSLMSFLLPESLKHEVGKMDEEVRKHIELHWQGKEKVAVRQYAVKLPQLL</sequence>
<evidence type="ECO:0008006" key="2">
    <source>
        <dbReference type="Google" id="ProtNLM"/>
    </source>
</evidence>
<dbReference type="GO" id="GO:0016705">
    <property type="term" value="F:oxidoreductase activity, acting on paired donors, with incorporation or reduction of molecular oxygen"/>
    <property type="evidence" value="ECO:0007669"/>
    <property type="project" value="InterPro"/>
</dbReference>
<dbReference type="GO" id="GO:0005506">
    <property type="term" value="F:iron ion binding"/>
    <property type="evidence" value="ECO:0007669"/>
    <property type="project" value="InterPro"/>
</dbReference>
<dbReference type="InParanoid" id="A0A059BMW5"/>
<gene>
    <name evidence="1" type="ORF">EUGRSUZ_F00804</name>
</gene>
<accession>A0A059BMW5</accession>
<dbReference type="Gene3D" id="1.10.630.10">
    <property type="entry name" value="Cytochrome P450"/>
    <property type="match status" value="1"/>
</dbReference>
<dbReference type="GO" id="GO:0004497">
    <property type="term" value="F:monooxygenase activity"/>
    <property type="evidence" value="ECO:0007669"/>
    <property type="project" value="InterPro"/>
</dbReference>